<proteinExistence type="inferred from homology"/>
<comment type="similarity">
    <text evidence="1 2">Belongs to the RNase T2 family.</text>
</comment>
<dbReference type="AlphaFoldDB" id="D3VK58"/>
<dbReference type="GO" id="GO:0006401">
    <property type="term" value="P:RNA catabolic process"/>
    <property type="evidence" value="ECO:0007669"/>
    <property type="project" value="TreeGrafter"/>
</dbReference>
<accession>D3VK58</accession>
<protein>
    <submittedName>
        <fullName evidence="3">Uncharacterized protein</fullName>
    </submittedName>
</protein>
<dbReference type="InterPro" id="IPR001568">
    <property type="entry name" value="RNase_T2-like"/>
</dbReference>
<organism evidence="3 4">
    <name type="scientific">Xenorhabdus nematophila (strain ATCC 19061 / DSM 3370 / CCUG 14189 / LMG 1036 / NCIMB 9965 / AN6)</name>
    <dbReference type="NCBI Taxonomy" id="406817"/>
    <lineage>
        <taxon>Bacteria</taxon>
        <taxon>Pseudomonadati</taxon>
        <taxon>Pseudomonadota</taxon>
        <taxon>Gammaproteobacteria</taxon>
        <taxon>Enterobacterales</taxon>
        <taxon>Morganellaceae</taxon>
        <taxon>Xenorhabdus</taxon>
    </lineage>
</organism>
<gene>
    <name evidence="3" type="ordered locus">XNC1_0739</name>
</gene>
<dbReference type="SUPFAM" id="SSF55895">
    <property type="entry name" value="Ribonuclease Rh-like"/>
    <property type="match status" value="1"/>
</dbReference>
<evidence type="ECO:0000256" key="2">
    <source>
        <dbReference type="RuleBase" id="RU004328"/>
    </source>
</evidence>
<name>D3VK58_XENNA</name>
<reference evidence="3 4" key="1">
    <citation type="journal article" date="2011" name="PLoS ONE">
        <title>The entomopathogenic bacterial endosymbionts xenorhabdus and photorhabdus: convergent lifestyles from divergent genomes.</title>
        <authorList>
            <person name="Chaston J.M."/>
            <person name="Suen G."/>
            <person name="Tucker S.L."/>
            <person name="Andersen A.W."/>
            <person name="Bhasin A."/>
            <person name="Bode E."/>
            <person name="Bode H.B."/>
            <person name="Brachmann A.O."/>
            <person name="Cowles C.E."/>
            <person name="Cowles K.N."/>
            <person name="Darby C."/>
            <person name="de Leon L."/>
            <person name="Drace K."/>
            <person name="Du Z."/>
            <person name="Givaudan A."/>
            <person name="Herbert Tran E.E."/>
            <person name="Jewell K.A."/>
            <person name="Knack J.J."/>
            <person name="Krasomil-Osterfeld K.C."/>
            <person name="Kukor R."/>
            <person name="Lanois A."/>
            <person name="Latreille P."/>
            <person name="Leimgruber N.K."/>
            <person name="Lipke C.M."/>
            <person name="Liu R."/>
            <person name="Lu X."/>
            <person name="Martens E.C."/>
            <person name="Marri P.R."/>
            <person name="Medigue C."/>
            <person name="Menard M.L."/>
            <person name="Miller N.M."/>
            <person name="Morales-Soto N."/>
            <person name="Norton S."/>
            <person name="Ogier J.C."/>
            <person name="Orchard S.S."/>
            <person name="Park D."/>
            <person name="Park Y."/>
            <person name="Qurollo B.A."/>
            <person name="Sugar D.R."/>
            <person name="Richards G.R."/>
            <person name="Rouy Z."/>
            <person name="Slominski B."/>
            <person name="Slominski K."/>
            <person name="Snyder H."/>
            <person name="Tjaden B.C."/>
            <person name="van der Hoeven R."/>
            <person name="Welch R.D."/>
            <person name="Wheeler C."/>
            <person name="Xiang B."/>
            <person name="Barbazuk B."/>
            <person name="Gaudriault S."/>
            <person name="Goodner B."/>
            <person name="Slater S.C."/>
            <person name="Forst S."/>
            <person name="Goldman B.S."/>
            <person name="Goodrich-Blair H."/>
        </authorList>
    </citation>
    <scope>NUCLEOTIDE SEQUENCE [LARGE SCALE GENOMIC DNA]</scope>
    <source>
        <strain evidence="4">ATCC 19061 / DSM 3370 / CCUG 14189 / LMG 1036 / NCIMB 9965 / AN6</strain>
    </source>
</reference>
<dbReference type="HOGENOM" id="CLU_069375_1_0_6"/>
<dbReference type="KEGG" id="xne:XNC1_0739"/>
<dbReference type="PANTHER" id="PTHR11240:SF22">
    <property type="entry name" value="RIBONUCLEASE T2"/>
    <property type="match status" value="1"/>
</dbReference>
<keyword evidence="4" id="KW-1185">Reference proteome</keyword>
<dbReference type="STRING" id="406817.XNC1_0739"/>
<dbReference type="eggNOG" id="COG3719">
    <property type="taxonomic scope" value="Bacteria"/>
</dbReference>
<dbReference type="PANTHER" id="PTHR11240">
    <property type="entry name" value="RIBONUCLEASE T2"/>
    <property type="match status" value="1"/>
</dbReference>
<evidence type="ECO:0000313" key="4">
    <source>
        <dbReference type="Proteomes" id="UP000008075"/>
    </source>
</evidence>
<dbReference type="EMBL" id="FN667742">
    <property type="protein sequence ID" value="CBJ88810.1"/>
    <property type="molecule type" value="Genomic_DNA"/>
</dbReference>
<dbReference type="Pfam" id="PF00445">
    <property type="entry name" value="Ribonuclease_T2"/>
    <property type="match status" value="1"/>
</dbReference>
<dbReference type="GO" id="GO:0033897">
    <property type="term" value="F:ribonuclease T2 activity"/>
    <property type="evidence" value="ECO:0007669"/>
    <property type="project" value="InterPro"/>
</dbReference>
<dbReference type="Proteomes" id="UP000008075">
    <property type="component" value="Chromosome"/>
</dbReference>
<dbReference type="InterPro" id="IPR036430">
    <property type="entry name" value="RNase_T2-like_sf"/>
</dbReference>
<dbReference type="Gene3D" id="3.90.730.10">
    <property type="entry name" value="Ribonuclease T2-like"/>
    <property type="match status" value="1"/>
</dbReference>
<dbReference type="GO" id="GO:0003723">
    <property type="term" value="F:RNA binding"/>
    <property type="evidence" value="ECO:0007669"/>
    <property type="project" value="InterPro"/>
</dbReference>
<sequence>MTADRTVMNTQGPGNPLSCPAFMSQKPGLDAVTDPTVTRCIVHQFGGAFLVWCQMNFQGGKHDLVWIRNQASSMAIGINENGVIIMRFIKLLPFPKALPLVLAFIASGCITSPGSAEQVKLMAAASCIVPAQPTANYDYDASTDPYGQNDQASTDYFKLAINYSPAFCAHKKKGIKRLENEGKKEKARYEYEKFKLQCFSDNKFGWILHGLWAETCDGKSMEACHDWAEIRKHPRLCKGDLPALNYQTIKPYLCTSPGIDLLQAEWEKHGACAFDTAENFFSKQQELFNRLVLPEDRPSNKKLVQFLKKHNPVLKGKHIQIAHDEFYICYSKNFEVIDCPKPEY</sequence>
<evidence type="ECO:0000256" key="1">
    <source>
        <dbReference type="ARBA" id="ARBA00007469"/>
    </source>
</evidence>
<evidence type="ECO:0000313" key="3">
    <source>
        <dbReference type="EMBL" id="CBJ88810.1"/>
    </source>
</evidence>